<evidence type="ECO:0000313" key="4">
    <source>
        <dbReference type="EMBL" id="OGM28859.1"/>
    </source>
</evidence>
<dbReference type="Pfam" id="PF00886">
    <property type="entry name" value="Ribosomal_S16"/>
    <property type="match status" value="1"/>
</dbReference>
<reference evidence="4 5" key="1">
    <citation type="journal article" date="2016" name="Nat. Commun.">
        <title>Thousands of microbial genomes shed light on interconnected biogeochemical processes in an aquifer system.</title>
        <authorList>
            <person name="Anantharaman K."/>
            <person name="Brown C.T."/>
            <person name="Hug L.A."/>
            <person name="Sharon I."/>
            <person name="Castelle C.J."/>
            <person name="Probst A.J."/>
            <person name="Thomas B.C."/>
            <person name="Singh A."/>
            <person name="Wilkins M.J."/>
            <person name="Karaoz U."/>
            <person name="Brodie E.L."/>
            <person name="Williams K.H."/>
            <person name="Hubbard S.S."/>
            <person name="Banfield J.F."/>
        </authorList>
    </citation>
    <scope>NUCLEOTIDE SEQUENCE [LARGE SCALE GENOMIC DNA]</scope>
</reference>
<name>A0A1F7YPM1_9BACT</name>
<keyword evidence="1 4" id="KW-0689">Ribosomal protein</keyword>
<accession>A0A1F7YPM1</accession>
<dbReference type="SUPFAM" id="SSF54565">
    <property type="entry name" value="Ribosomal protein S16"/>
    <property type="match status" value="1"/>
</dbReference>
<dbReference type="PANTHER" id="PTHR12919">
    <property type="entry name" value="30S RIBOSOMAL PROTEIN S16"/>
    <property type="match status" value="1"/>
</dbReference>
<evidence type="ECO:0000313" key="5">
    <source>
        <dbReference type="Proteomes" id="UP000177263"/>
    </source>
</evidence>
<dbReference type="EMBL" id="MGGM01000023">
    <property type="protein sequence ID" value="OGM28859.1"/>
    <property type="molecule type" value="Genomic_DNA"/>
</dbReference>
<evidence type="ECO:0000256" key="3">
    <source>
        <dbReference type="ARBA" id="ARBA00035310"/>
    </source>
</evidence>
<proteinExistence type="predicted"/>
<dbReference type="GO" id="GO:0006412">
    <property type="term" value="P:translation"/>
    <property type="evidence" value="ECO:0007669"/>
    <property type="project" value="InterPro"/>
</dbReference>
<gene>
    <name evidence="4" type="ORF">A2801_02770</name>
</gene>
<sequence>MVTIRLTRGGKKNDPFYRIVAIDKADKLSGKALAILGHWYPKKDTKVLDKKAIDAWVQKGARVSDAVKNLMK</sequence>
<protein>
    <recommendedName>
        <fullName evidence="3">30S ribosomal protein S16</fullName>
    </recommendedName>
</protein>
<dbReference type="NCBIfam" id="TIGR00002">
    <property type="entry name" value="S16"/>
    <property type="match status" value="1"/>
</dbReference>
<organism evidence="4 5">
    <name type="scientific">Candidatus Woesebacteria bacterium RIFCSPHIGHO2_01_FULL_41_10</name>
    <dbReference type="NCBI Taxonomy" id="1802500"/>
    <lineage>
        <taxon>Bacteria</taxon>
        <taxon>Candidatus Woeseibacteriota</taxon>
    </lineage>
</organism>
<dbReference type="PROSITE" id="PS00732">
    <property type="entry name" value="RIBOSOMAL_S16"/>
    <property type="match status" value="1"/>
</dbReference>
<dbReference type="Gene3D" id="3.30.1320.10">
    <property type="match status" value="1"/>
</dbReference>
<keyword evidence="2" id="KW-0687">Ribonucleoprotein</keyword>
<evidence type="ECO:0000256" key="1">
    <source>
        <dbReference type="ARBA" id="ARBA00022980"/>
    </source>
</evidence>
<dbReference type="GO" id="GO:0015935">
    <property type="term" value="C:small ribosomal subunit"/>
    <property type="evidence" value="ECO:0007669"/>
    <property type="project" value="TreeGrafter"/>
</dbReference>
<dbReference type="GO" id="GO:0003735">
    <property type="term" value="F:structural constituent of ribosome"/>
    <property type="evidence" value="ECO:0007669"/>
    <property type="project" value="InterPro"/>
</dbReference>
<dbReference type="GO" id="GO:0005737">
    <property type="term" value="C:cytoplasm"/>
    <property type="evidence" value="ECO:0007669"/>
    <property type="project" value="UniProtKB-ARBA"/>
</dbReference>
<dbReference type="STRING" id="1802500.A2801_02770"/>
<dbReference type="InterPro" id="IPR000307">
    <property type="entry name" value="Ribosomal_bS16"/>
</dbReference>
<dbReference type="AlphaFoldDB" id="A0A1F7YPM1"/>
<dbReference type="InterPro" id="IPR023803">
    <property type="entry name" value="Ribosomal_bS16_dom_sf"/>
</dbReference>
<dbReference type="PANTHER" id="PTHR12919:SF20">
    <property type="entry name" value="SMALL RIBOSOMAL SUBUNIT PROTEIN BS16M"/>
    <property type="match status" value="1"/>
</dbReference>
<comment type="caution">
    <text evidence="4">The sequence shown here is derived from an EMBL/GenBank/DDBJ whole genome shotgun (WGS) entry which is preliminary data.</text>
</comment>
<dbReference type="InterPro" id="IPR020592">
    <property type="entry name" value="Ribosomal_bS16_CS"/>
</dbReference>
<dbReference type="Proteomes" id="UP000177263">
    <property type="component" value="Unassembled WGS sequence"/>
</dbReference>
<evidence type="ECO:0000256" key="2">
    <source>
        <dbReference type="ARBA" id="ARBA00023274"/>
    </source>
</evidence>